<dbReference type="Gene3D" id="3.90.1170.40">
    <property type="entry name" value="Molybdopterin biosynthesis MoaE subunit"/>
    <property type="match status" value="1"/>
</dbReference>
<evidence type="ECO:0000256" key="1">
    <source>
        <dbReference type="ARBA" id="ARBA00005046"/>
    </source>
</evidence>
<dbReference type="InterPro" id="IPR036563">
    <property type="entry name" value="MoaE_sf"/>
</dbReference>
<dbReference type="CDD" id="cd00756">
    <property type="entry name" value="MoaE"/>
    <property type="match status" value="1"/>
</dbReference>
<evidence type="ECO:0000256" key="3">
    <source>
        <dbReference type="ARBA" id="ARBA00011950"/>
    </source>
</evidence>
<evidence type="ECO:0000256" key="6">
    <source>
        <dbReference type="ARBA" id="ARBA00026066"/>
    </source>
</evidence>
<dbReference type="SUPFAM" id="SSF54690">
    <property type="entry name" value="Molybdopterin synthase subunit MoaE"/>
    <property type="match status" value="1"/>
</dbReference>
<dbReference type="OrthoDB" id="9803224at2"/>
<dbReference type="Pfam" id="PF02391">
    <property type="entry name" value="MoaE"/>
    <property type="match status" value="1"/>
</dbReference>
<dbReference type="AlphaFoldDB" id="A0A363P003"/>
<evidence type="ECO:0000256" key="7">
    <source>
        <dbReference type="ARBA" id="ARBA00029745"/>
    </source>
</evidence>
<comment type="similarity">
    <text evidence="2">Belongs to the MoaE family.</text>
</comment>
<protein>
    <recommendedName>
        <fullName evidence="4">Molybdopterin synthase catalytic subunit</fullName>
        <ecNumber evidence="3">2.8.1.12</ecNumber>
    </recommendedName>
    <alternativeName>
        <fullName evidence="9">MPT synthase subunit 2</fullName>
    </alternativeName>
    <alternativeName>
        <fullName evidence="7">Molybdenum cofactor biosynthesis protein E</fullName>
    </alternativeName>
    <alternativeName>
        <fullName evidence="8">Molybdopterin-converting factor large subunit</fullName>
    </alternativeName>
    <alternativeName>
        <fullName evidence="10">Molybdopterin-converting factor subunit 2</fullName>
    </alternativeName>
</protein>
<organism evidence="12 13">
    <name type="scientific">Sphingobacterium athyrii</name>
    <dbReference type="NCBI Taxonomy" id="2152717"/>
    <lineage>
        <taxon>Bacteria</taxon>
        <taxon>Pseudomonadati</taxon>
        <taxon>Bacteroidota</taxon>
        <taxon>Sphingobacteriia</taxon>
        <taxon>Sphingobacteriales</taxon>
        <taxon>Sphingobacteriaceae</taxon>
        <taxon>Sphingobacterium</taxon>
    </lineage>
</organism>
<gene>
    <name evidence="12" type="ORF">DCO56_05510</name>
</gene>
<evidence type="ECO:0000313" key="13">
    <source>
        <dbReference type="Proteomes" id="UP000250831"/>
    </source>
</evidence>
<dbReference type="PANTHER" id="PTHR23404">
    <property type="entry name" value="MOLYBDOPTERIN SYNTHASE RELATED"/>
    <property type="match status" value="1"/>
</dbReference>
<proteinExistence type="inferred from homology"/>
<evidence type="ECO:0000313" key="12">
    <source>
        <dbReference type="EMBL" id="PUV26402.1"/>
    </source>
</evidence>
<evidence type="ECO:0000256" key="4">
    <source>
        <dbReference type="ARBA" id="ARBA00013858"/>
    </source>
</evidence>
<keyword evidence="13" id="KW-1185">Reference proteome</keyword>
<comment type="subunit">
    <text evidence="6">Heterotetramer of 2 MoaD subunits and 2 MoaE subunits. Also stable as homodimer. The enzyme changes between these two forms during catalysis.</text>
</comment>
<comment type="pathway">
    <text evidence="1">Cofactor biosynthesis; molybdopterin biosynthesis.</text>
</comment>
<dbReference type="RefSeq" id="WP_108632693.1">
    <property type="nucleotide sequence ID" value="NZ_QCXX01000001.1"/>
</dbReference>
<keyword evidence="5" id="KW-0501">Molybdenum cofactor biosynthesis</keyword>
<comment type="catalytic activity">
    <reaction evidence="11">
        <text>2 [molybdopterin-synthase sulfur-carrier protein]-C-terminal-Gly-aminoethanethioate + cyclic pyranopterin phosphate + H2O = molybdopterin + 2 [molybdopterin-synthase sulfur-carrier protein]-C-terminal Gly-Gly + 2 H(+)</text>
        <dbReference type="Rhea" id="RHEA:26333"/>
        <dbReference type="Rhea" id="RHEA-COMP:12202"/>
        <dbReference type="Rhea" id="RHEA-COMP:19907"/>
        <dbReference type="ChEBI" id="CHEBI:15377"/>
        <dbReference type="ChEBI" id="CHEBI:15378"/>
        <dbReference type="ChEBI" id="CHEBI:58698"/>
        <dbReference type="ChEBI" id="CHEBI:59648"/>
        <dbReference type="ChEBI" id="CHEBI:90778"/>
        <dbReference type="ChEBI" id="CHEBI:232372"/>
        <dbReference type="EC" id="2.8.1.12"/>
    </reaction>
</comment>
<evidence type="ECO:0000256" key="9">
    <source>
        <dbReference type="ARBA" id="ARBA00030781"/>
    </source>
</evidence>
<evidence type="ECO:0000256" key="2">
    <source>
        <dbReference type="ARBA" id="ARBA00005426"/>
    </source>
</evidence>
<evidence type="ECO:0000256" key="10">
    <source>
        <dbReference type="ARBA" id="ARBA00032474"/>
    </source>
</evidence>
<dbReference type="GO" id="GO:0030366">
    <property type="term" value="F:molybdopterin synthase activity"/>
    <property type="evidence" value="ECO:0007669"/>
    <property type="project" value="UniProtKB-EC"/>
</dbReference>
<dbReference type="EC" id="2.8.1.12" evidence="3"/>
<dbReference type="GO" id="GO:0006777">
    <property type="term" value="P:Mo-molybdopterin cofactor biosynthetic process"/>
    <property type="evidence" value="ECO:0007669"/>
    <property type="project" value="UniProtKB-KW"/>
</dbReference>
<dbReference type="InterPro" id="IPR003448">
    <property type="entry name" value="Mopterin_biosynth_MoaE"/>
</dbReference>
<reference evidence="12 13" key="1">
    <citation type="submission" date="2018-04" db="EMBL/GenBank/DDBJ databases">
        <title>Sphingobacterium sp. M46 Genome.</title>
        <authorList>
            <person name="Cheng J."/>
            <person name="Li Y."/>
        </authorList>
    </citation>
    <scope>NUCLEOTIDE SEQUENCE [LARGE SCALE GENOMIC DNA]</scope>
    <source>
        <strain evidence="12 13">M46</strain>
    </source>
</reference>
<sequence length="146" mass="16731">MTKQKNDIFFQGPIPATLVAEAISQHHNKPKIGAHSIFLGQIRADQIDGKAVKSIDYTTNRELALLKMAEIREAVFDKYPLACMHVYHSEGEVRVGEICFFVFTSSAHRRAAMDACDELVERIKKEMPIWGKELFEDDTHQWKINK</sequence>
<dbReference type="EMBL" id="QCXX01000001">
    <property type="protein sequence ID" value="PUV26402.1"/>
    <property type="molecule type" value="Genomic_DNA"/>
</dbReference>
<evidence type="ECO:0000256" key="11">
    <source>
        <dbReference type="ARBA" id="ARBA00049878"/>
    </source>
</evidence>
<evidence type="ECO:0000256" key="5">
    <source>
        <dbReference type="ARBA" id="ARBA00023150"/>
    </source>
</evidence>
<accession>A0A363P003</accession>
<name>A0A363P003_9SPHI</name>
<comment type="caution">
    <text evidence="12">The sequence shown here is derived from an EMBL/GenBank/DDBJ whole genome shotgun (WGS) entry which is preliminary data.</text>
</comment>
<evidence type="ECO:0000256" key="8">
    <source>
        <dbReference type="ARBA" id="ARBA00030407"/>
    </source>
</evidence>
<dbReference type="Proteomes" id="UP000250831">
    <property type="component" value="Unassembled WGS sequence"/>
</dbReference>